<evidence type="ECO:0000313" key="2">
    <source>
        <dbReference type="Proteomes" id="UP000029665"/>
    </source>
</evidence>
<evidence type="ECO:0008006" key="3">
    <source>
        <dbReference type="Google" id="ProtNLM"/>
    </source>
</evidence>
<organism evidence="1 2">
    <name type="scientific">Pycnoporus cinnabarinus</name>
    <name type="common">Cinnabar-red polypore</name>
    <name type="synonym">Trametes cinnabarina</name>
    <dbReference type="NCBI Taxonomy" id="5643"/>
    <lineage>
        <taxon>Eukaryota</taxon>
        <taxon>Fungi</taxon>
        <taxon>Dikarya</taxon>
        <taxon>Basidiomycota</taxon>
        <taxon>Agaricomycotina</taxon>
        <taxon>Agaricomycetes</taxon>
        <taxon>Polyporales</taxon>
        <taxon>Polyporaceae</taxon>
        <taxon>Trametes</taxon>
    </lineage>
</organism>
<sequence>MAGDPTGSLIASIPKLNAHNYQDWKFAVQMVMRRAGCYGIATGTEERPTTRNKQERWDLQAENALTIIGLSIQPDQYEYIRDAKTGPATWAALRAVYEKNSRANRIALKREFYTTRHDPNAPIREYTNRVTALANRLKAIGVTLKDEDIVDVLIFNLDPSWASIASSLSALPGDLKLTDVIGALVDEEARRAPAILGSTEDTALYT</sequence>
<accession>A0A060SRP7</accession>
<dbReference type="PANTHER" id="PTHR47481:SF7">
    <property type="entry name" value="CCHC-TYPE DOMAIN-CONTAINING PROTEIN"/>
    <property type="match status" value="1"/>
</dbReference>
<dbReference type="STRING" id="5643.A0A060SRP7"/>
<keyword evidence="2" id="KW-1185">Reference proteome</keyword>
<dbReference type="HOGENOM" id="CLU_054434_0_1_1"/>
<protein>
    <recommendedName>
        <fullName evidence="3">Retrotransposon Copia-like N-terminal domain-containing protein</fullName>
    </recommendedName>
</protein>
<dbReference type="PANTHER" id="PTHR47481">
    <property type="match status" value="1"/>
</dbReference>
<dbReference type="AlphaFoldDB" id="A0A060SRP7"/>
<dbReference type="Proteomes" id="UP000029665">
    <property type="component" value="Unassembled WGS sequence"/>
</dbReference>
<dbReference type="OrthoDB" id="2802833at2759"/>
<proteinExistence type="predicted"/>
<dbReference type="OMA" id="EWKTINR"/>
<dbReference type="EMBL" id="CCBP010000242">
    <property type="protein sequence ID" value="CDO75143.1"/>
    <property type="molecule type" value="Genomic_DNA"/>
</dbReference>
<name>A0A060SRP7_PYCCI</name>
<reference evidence="1" key="1">
    <citation type="submission" date="2014-01" db="EMBL/GenBank/DDBJ databases">
        <title>The genome of the white-rot fungus Pycnoporus cinnabarinus: a basidiomycete model with a versatile arsenal for lignocellulosic biomass breakdown.</title>
        <authorList>
            <person name="Levasseur A."/>
            <person name="Lomascolo A."/>
            <person name="Ruiz-Duenas F.J."/>
            <person name="Uzan E."/>
            <person name="Piumi F."/>
            <person name="Kues U."/>
            <person name="Ram A.F.J."/>
            <person name="Murat C."/>
            <person name="Haon M."/>
            <person name="Benoit I."/>
            <person name="Arfi Y."/>
            <person name="Chevret D."/>
            <person name="Drula E."/>
            <person name="Kwon M.J."/>
            <person name="Gouret P."/>
            <person name="Lesage-Meessen L."/>
            <person name="Lombard V."/>
            <person name="Mariette J."/>
            <person name="Noirot C."/>
            <person name="Park J."/>
            <person name="Patyshakuliyeva A."/>
            <person name="Wieneger R.A.B."/>
            <person name="Wosten H.A.B."/>
            <person name="Martin F."/>
            <person name="Coutinho P.M."/>
            <person name="de Vries R."/>
            <person name="Martinez A.T."/>
            <person name="Klopp C."/>
            <person name="Pontarotti P."/>
            <person name="Henrissat B."/>
            <person name="Record E."/>
        </authorList>
    </citation>
    <scope>NUCLEOTIDE SEQUENCE [LARGE SCALE GENOMIC DNA]</scope>
    <source>
        <strain evidence="1">BRFM137</strain>
    </source>
</reference>
<evidence type="ECO:0000313" key="1">
    <source>
        <dbReference type="EMBL" id="CDO75143.1"/>
    </source>
</evidence>
<comment type="caution">
    <text evidence="1">The sequence shown here is derived from an EMBL/GenBank/DDBJ whole genome shotgun (WGS) entry which is preliminary data.</text>
</comment>
<gene>
    <name evidence="1" type="ORF">BN946_scf184639.g5</name>
</gene>
<dbReference type="Pfam" id="PF14223">
    <property type="entry name" value="Retrotran_gag_2"/>
    <property type="match status" value="1"/>
</dbReference>